<evidence type="ECO:0000313" key="2">
    <source>
        <dbReference type="Ensembl" id="ENSMICP00000040970.1"/>
    </source>
</evidence>
<dbReference type="EMBL" id="ABDC03019114">
    <property type="status" value="NOT_ANNOTATED_CDS"/>
    <property type="molecule type" value="Genomic_DNA"/>
</dbReference>
<proteinExistence type="predicted"/>
<keyword evidence="3" id="KW-1185">Reference proteome</keyword>
<feature type="signal peptide" evidence="1">
    <location>
        <begin position="1"/>
        <end position="20"/>
    </location>
</feature>
<organism evidence="2 3">
    <name type="scientific">Microcebus murinus</name>
    <name type="common">Gray mouse lemur</name>
    <name type="synonym">Lemur murinus</name>
    <dbReference type="NCBI Taxonomy" id="30608"/>
    <lineage>
        <taxon>Eukaryota</taxon>
        <taxon>Metazoa</taxon>
        <taxon>Chordata</taxon>
        <taxon>Craniata</taxon>
        <taxon>Vertebrata</taxon>
        <taxon>Euteleostomi</taxon>
        <taxon>Mammalia</taxon>
        <taxon>Eutheria</taxon>
        <taxon>Euarchontoglires</taxon>
        <taxon>Primates</taxon>
        <taxon>Strepsirrhini</taxon>
        <taxon>Lemuriformes</taxon>
        <taxon>Cheirogaleidae</taxon>
        <taxon>Microcebus</taxon>
    </lineage>
</organism>
<reference evidence="2" key="2">
    <citation type="submission" date="2025-08" db="UniProtKB">
        <authorList>
            <consortium name="Ensembl"/>
        </authorList>
    </citation>
    <scope>IDENTIFICATION</scope>
</reference>
<name>A0A8C5XSU3_MICMU</name>
<dbReference type="GeneTree" id="ENSGT00930000153008"/>
<protein>
    <submittedName>
        <fullName evidence="2">Microseminoprotein beta</fullName>
    </submittedName>
</protein>
<feature type="chain" id="PRO_5034085922" evidence="1">
    <location>
        <begin position="21"/>
        <end position="76"/>
    </location>
</feature>
<reference evidence="2" key="1">
    <citation type="submission" date="2016-12" db="EMBL/GenBank/DDBJ databases">
        <title>Mouse lemur reference genome and diversity panel.</title>
        <authorList>
            <person name="Harris R."/>
            <person name="Larsen P."/>
            <person name="Liu Y."/>
            <person name="Hughes D.S."/>
            <person name="Murali S."/>
            <person name="Raveendran M."/>
            <person name="Korchina V."/>
            <person name="Wang M."/>
            <person name="Jhangiani S."/>
            <person name="Bandaranaike D."/>
            <person name="Bellair M."/>
            <person name="Blankenburg K."/>
            <person name="Chao H."/>
            <person name="Dahdouli M."/>
            <person name="Dinh H."/>
            <person name="Doddapaneni H."/>
            <person name="English A."/>
            <person name="Firestine M."/>
            <person name="Gnanaolivu R."/>
            <person name="Gross S."/>
            <person name="Hernandez B."/>
            <person name="Javaid M."/>
            <person name="Jayaseelan J."/>
            <person name="Jones J."/>
            <person name="Khan Z."/>
            <person name="Kovar C."/>
            <person name="Kurapati P."/>
            <person name="Le B."/>
            <person name="Lee S."/>
            <person name="Li M."/>
            <person name="Mathew T."/>
            <person name="Narasimhan A."/>
            <person name="Ngo D."/>
            <person name="Nguyen L."/>
            <person name="Okwuonu G."/>
            <person name="Ongeri F."/>
            <person name="Osuji N."/>
            <person name="Pu L.-L."/>
            <person name="Puazo M."/>
            <person name="Quiroz J."/>
            <person name="Raj R."/>
            <person name="Rajbhandari K."/>
            <person name="Reid J.G."/>
            <person name="Santibanez J."/>
            <person name="Sexton D."/>
            <person name="Skinner E."/>
            <person name="Vee V."/>
            <person name="Weissenberger G."/>
            <person name="Wu Y."/>
            <person name="Xin Y."/>
            <person name="Han Y."/>
            <person name="Campbell C."/>
            <person name="Brown A."/>
            <person name="Sullivan B."/>
            <person name="Shelton J."/>
            <person name="Brown S."/>
            <person name="Dudchenko O."/>
            <person name="Machol I."/>
            <person name="Durand N."/>
            <person name="Shamim M."/>
            <person name="Lieberman A."/>
            <person name="Muzny D.M."/>
            <person name="Richards S."/>
            <person name="Yoder A."/>
            <person name="Worley K.C."/>
            <person name="Rogers J."/>
            <person name="Gibbs R.A."/>
        </authorList>
    </citation>
    <scope>NUCLEOTIDE SEQUENCE [LARGE SCALE GENOMIC DNA]</scope>
</reference>
<gene>
    <name evidence="2" type="primary">MSMB</name>
</gene>
<dbReference type="Ensembl" id="ENSMICT00000061177.1">
    <property type="protein sequence ID" value="ENSMICP00000040970.1"/>
    <property type="gene ID" value="ENSMICG00000046120.1"/>
</dbReference>
<evidence type="ECO:0000313" key="3">
    <source>
        <dbReference type="Proteomes" id="UP000694394"/>
    </source>
</evidence>
<dbReference type="Proteomes" id="UP000694394">
    <property type="component" value="Chromosome 15"/>
</dbReference>
<dbReference type="AlphaFoldDB" id="A0A8C5XSU3"/>
<sequence length="76" mass="8429">MNALLGSLLAFATFVTLCNAECRVIPREGTVGASSSVFPNPIMMKRSARKSSTRITAALPWWRRRTQKRPVLSKHG</sequence>
<accession>A0A8C5XSU3</accession>
<evidence type="ECO:0000256" key="1">
    <source>
        <dbReference type="SAM" id="SignalP"/>
    </source>
</evidence>
<keyword evidence="1" id="KW-0732">Signal</keyword>
<reference evidence="2" key="3">
    <citation type="submission" date="2025-09" db="UniProtKB">
        <authorList>
            <consortium name="Ensembl"/>
        </authorList>
    </citation>
    <scope>IDENTIFICATION</scope>
</reference>